<organism evidence="2 3">
    <name type="scientific">Mycena rosella</name>
    <name type="common">Pink bonnet</name>
    <name type="synonym">Agaricus rosellus</name>
    <dbReference type="NCBI Taxonomy" id="1033263"/>
    <lineage>
        <taxon>Eukaryota</taxon>
        <taxon>Fungi</taxon>
        <taxon>Dikarya</taxon>
        <taxon>Basidiomycota</taxon>
        <taxon>Agaricomycotina</taxon>
        <taxon>Agaricomycetes</taxon>
        <taxon>Agaricomycetidae</taxon>
        <taxon>Agaricales</taxon>
        <taxon>Marasmiineae</taxon>
        <taxon>Mycenaceae</taxon>
        <taxon>Mycena</taxon>
    </lineage>
</organism>
<feature type="compositionally biased region" description="Basic residues" evidence="1">
    <location>
        <begin position="148"/>
        <end position="157"/>
    </location>
</feature>
<comment type="caution">
    <text evidence="2">The sequence shown here is derived from an EMBL/GenBank/DDBJ whole genome shotgun (WGS) entry which is preliminary data.</text>
</comment>
<evidence type="ECO:0000313" key="3">
    <source>
        <dbReference type="Proteomes" id="UP001221757"/>
    </source>
</evidence>
<keyword evidence="3" id="KW-1185">Reference proteome</keyword>
<feature type="compositionally biased region" description="Basic and acidic residues" evidence="1">
    <location>
        <begin position="116"/>
        <end position="147"/>
    </location>
</feature>
<reference evidence="2" key="1">
    <citation type="submission" date="2023-03" db="EMBL/GenBank/DDBJ databases">
        <title>Massive genome expansion in bonnet fungi (Mycena s.s.) driven by repeated elements and novel gene families across ecological guilds.</title>
        <authorList>
            <consortium name="Lawrence Berkeley National Laboratory"/>
            <person name="Harder C.B."/>
            <person name="Miyauchi S."/>
            <person name="Viragh M."/>
            <person name="Kuo A."/>
            <person name="Thoen E."/>
            <person name="Andreopoulos B."/>
            <person name="Lu D."/>
            <person name="Skrede I."/>
            <person name="Drula E."/>
            <person name="Henrissat B."/>
            <person name="Morin E."/>
            <person name="Kohler A."/>
            <person name="Barry K."/>
            <person name="LaButti K."/>
            <person name="Morin E."/>
            <person name="Salamov A."/>
            <person name="Lipzen A."/>
            <person name="Mereny Z."/>
            <person name="Hegedus B."/>
            <person name="Baldrian P."/>
            <person name="Stursova M."/>
            <person name="Weitz H."/>
            <person name="Taylor A."/>
            <person name="Grigoriev I.V."/>
            <person name="Nagy L.G."/>
            <person name="Martin F."/>
            <person name="Kauserud H."/>
        </authorList>
    </citation>
    <scope>NUCLEOTIDE SEQUENCE</scope>
    <source>
        <strain evidence="2">CBHHK067</strain>
    </source>
</reference>
<evidence type="ECO:0000313" key="2">
    <source>
        <dbReference type="EMBL" id="KAJ7702819.1"/>
    </source>
</evidence>
<proteinExistence type="predicted"/>
<name>A0AAD7E1R5_MYCRO</name>
<dbReference type="AlphaFoldDB" id="A0AAD7E1R5"/>
<feature type="region of interest" description="Disordered" evidence="1">
    <location>
        <begin position="116"/>
        <end position="192"/>
    </location>
</feature>
<accession>A0AAD7E1R5</accession>
<protein>
    <submittedName>
        <fullName evidence="2">Uncharacterized protein</fullName>
    </submittedName>
</protein>
<dbReference type="EMBL" id="JARKIE010000014">
    <property type="protein sequence ID" value="KAJ7702819.1"/>
    <property type="molecule type" value="Genomic_DNA"/>
</dbReference>
<gene>
    <name evidence="2" type="ORF">B0H17DRAFT_1127755</name>
</gene>
<evidence type="ECO:0000256" key="1">
    <source>
        <dbReference type="SAM" id="MobiDB-lite"/>
    </source>
</evidence>
<sequence>MGCGFGGEFSAESGIQGNLTWSLGINGVGSLGNATEGIWCGVVGFTGIWRGALGIRSTTAGAADLMRSLHSRMDGTASVCTSLKRRQPGNARKGKAPIPKMLLWVGLHDEARVPYDKVRSPRGEGVERDEYRERGPALHDVRGEHGGRGRPRSRRRVGAANRGKGEGAYGIEEAPEGRGGGGFELKGPGAMQ</sequence>
<dbReference type="Proteomes" id="UP001221757">
    <property type="component" value="Unassembled WGS sequence"/>
</dbReference>